<keyword evidence="6 10" id="KW-0808">Transferase</keyword>
<evidence type="ECO:0000256" key="1">
    <source>
        <dbReference type="ARBA" id="ARBA00000439"/>
    </source>
</evidence>
<evidence type="ECO:0000256" key="2">
    <source>
        <dbReference type="ARBA" id="ARBA00005684"/>
    </source>
</evidence>
<dbReference type="AlphaFoldDB" id="A0A9E9P1P8"/>
<dbReference type="PANTHER" id="PTHR32438">
    <property type="entry name" value="4-ALPHA-GLUCANOTRANSFERASE DPE1, CHLOROPLASTIC/AMYLOPLASTIC"/>
    <property type="match status" value="1"/>
</dbReference>
<dbReference type="RefSeq" id="WP_269308037.1">
    <property type="nucleotide sequence ID" value="NZ_CP098242.1"/>
</dbReference>
<protein>
    <recommendedName>
        <fullName evidence="4 10">4-alpha-glucanotransferase</fullName>
        <ecNumber evidence="3 10">2.4.1.25</ecNumber>
    </recommendedName>
    <alternativeName>
        <fullName evidence="8 10">Amylomaltase</fullName>
    </alternativeName>
    <alternativeName>
        <fullName evidence="9 10">Disproportionating enzyme</fullName>
    </alternativeName>
</protein>
<dbReference type="KEGG" id="ovb:NB640_07045"/>
<organism evidence="11 12">
    <name type="scientific">Oxalobacter vibrioformis</name>
    <dbReference type="NCBI Taxonomy" id="933080"/>
    <lineage>
        <taxon>Bacteria</taxon>
        <taxon>Pseudomonadati</taxon>
        <taxon>Pseudomonadota</taxon>
        <taxon>Betaproteobacteria</taxon>
        <taxon>Burkholderiales</taxon>
        <taxon>Oxalobacteraceae</taxon>
        <taxon>Oxalobacter</taxon>
    </lineage>
</organism>
<dbReference type="EC" id="2.4.1.25" evidence="3 10"/>
<accession>A0A9E9P1P8</accession>
<evidence type="ECO:0000256" key="7">
    <source>
        <dbReference type="ARBA" id="ARBA00023277"/>
    </source>
</evidence>
<keyword evidence="5 10" id="KW-0328">Glycosyltransferase</keyword>
<name>A0A9E9P1P8_9BURK</name>
<evidence type="ECO:0000256" key="4">
    <source>
        <dbReference type="ARBA" id="ARBA00020295"/>
    </source>
</evidence>
<dbReference type="GO" id="GO:0005975">
    <property type="term" value="P:carbohydrate metabolic process"/>
    <property type="evidence" value="ECO:0007669"/>
    <property type="project" value="InterPro"/>
</dbReference>
<evidence type="ECO:0000256" key="5">
    <source>
        <dbReference type="ARBA" id="ARBA00022676"/>
    </source>
</evidence>
<keyword evidence="7 10" id="KW-0119">Carbohydrate metabolism</keyword>
<gene>
    <name evidence="11" type="primary">malQ</name>
    <name evidence="11" type="ORF">NB640_07045</name>
</gene>
<evidence type="ECO:0000313" key="11">
    <source>
        <dbReference type="EMBL" id="WAW09044.1"/>
    </source>
</evidence>
<dbReference type="Pfam" id="PF02446">
    <property type="entry name" value="Glyco_hydro_77"/>
    <property type="match status" value="1"/>
</dbReference>
<dbReference type="Gene3D" id="3.20.20.80">
    <property type="entry name" value="Glycosidases"/>
    <property type="match status" value="1"/>
</dbReference>
<dbReference type="PANTHER" id="PTHR32438:SF5">
    <property type="entry name" value="4-ALPHA-GLUCANOTRANSFERASE DPE1, CHLOROPLASTIC_AMYLOPLASTIC"/>
    <property type="match status" value="1"/>
</dbReference>
<dbReference type="Proteomes" id="UP001156215">
    <property type="component" value="Chromosome"/>
</dbReference>
<sequence length="521" mass="59112">MKLTRRSGILLHPTSLPGPFGSGDLGKSACHFIDWLKAAQQTLWQVLPLVDVGVGNSPYMSPSAFAGSVLLIDLEQLMEAGWLTQSELAFDTAFDDHRVDYPVVTRFRMSRLRIAASRFFAAQKAAAHAAFDAFCKSEARWLDDYALFRTLDTQYTGTQEGWQNWPQQLAMRDPGALQEAEKTYADDINFWKFCQWCFHEQWTRLKVYANQNGIEVIGDVPIFVSLNSADVWSRPGLFMLDTHGRPTVVAGVPPDKFSGTGQRWGNPLYNWDALAADDYHWWVDRIAHTMKLYDLVRVDHFRGFEAYWEIPADAPTAVTGKWKKGPGAAFFHAIKKALGSLNFIAEDLGVITSDVIALRKAFDLPGMRILQFAFDHNPDNLYLPHNYEPDAVIYTGTHDNNTTRGWWQAACEDERDYARRYLSISGEWIHWDLIRTALSSIARYAIAPMQDILGLDAAHRMNEPGLPTGSWEWRFTWDQVESWYATYLAEMTRLYGRAHAESQLDLELPAPKNTGAVLTPS</sequence>
<evidence type="ECO:0000313" key="12">
    <source>
        <dbReference type="Proteomes" id="UP001156215"/>
    </source>
</evidence>
<proteinExistence type="inferred from homology"/>
<dbReference type="GO" id="GO:0004134">
    <property type="term" value="F:4-alpha-glucanotransferase activity"/>
    <property type="evidence" value="ECO:0007669"/>
    <property type="project" value="UniProtKB-EC"/>
</dbReference>
<dbReference type="InterPro" id="IPR003385">
    <property type="entry name" value="Glyco_hydro_77"/>
</dbReference>
<comment type="similarity">
    <text evidence="2 10">Belongs to the disproportionating enzyme family.</text>
</comment>
<dbReference type="NCBIfam" id="TIGR00217">
    <property type="entry name" value="malQ"/>
    <property type="match status" value="1"/>
</dbReference>
<evidence type="ECO:0000256" key="8">
    <source>
        <dbReference type="ARBA" id="ARBA00031423"/>
    </source>
</evidence>
<evidence type="ECO:0000256" key="6">
    <source>
        <dbReference type="ARBA" id="ARBA00022679"/>
    </source>
</evidence>
<evidence type="ECO:0000256" key="9">
    <source>
        <dbReference type="ARBA" id="ARBA00031501"/>
    </source>
</evidence>
<dbReference type="InterPro" id="IPR017853">
    <property type="entry name" value="GH"/>
</dbReference>
<keyword evidence="12" id="KW-1185">Reference proteome</keyword>
<comment type="catalytic activity">
    <reaction evidence="1 10">
        <text>Transfers a segment of a (1-&gt;4)-alpha-D-glucan to a new position in an acceptor, which may be glucose or a (1-&gt;4)-alpha-D-glucan.</text>
        <dbReference type="EC" id="2.4.1.25"/>
    </reaction>
</comment>
<dbReference type="EMBL" id="CP098242">
    <property type="protein sequence ID" value="WAW09044.1"/>
    <property type="molecule type" value="Genomic_DNA"/>
</dbReference>
<reference evidence="11" key="1">
    <citation type="journal article" date="2022" name="Front. Microbiol.">
        <title>New perspectives on an old grouping: The genomic and phenotypic variability of Oxalobacter formigenes and the implications for calcium oxalate stone prevention.</title>
        <authorList>
            <person name="Chmiel J.A."/>
            <person name="Carr C."/>
            <person name="Stuivenberg G.A."/>
            <person name="Venema R."/>
            <person name="Chanyi R.M."/>
            <person name="Al K.F."/>
            <person name="Giguere D."/>
            <person name="Say H."/>
            <person name="Akouris P.P."/>
            <person name="Dominguez Romero S.A."/>
            <person name="Kwong A."/>
            <person name="Tai V."/>
            <person name="Koval S.F."/>
            <person name="Razvi H."/>
            <person name="Bjazevic J."/>
            <person name="Burton J.P."/>
        </authorList>
    </citation>
    <scope>NUCLEOTIDE SEQUENCE</scope>
    <source>
        <strain evidence="11">WoOx3</strain>
    </source>
</reference>
<evidence type="ECO:0000256" key="3">
    <source>
        <dbReference type="ARBA" id="ARBA00012560"/>
    </source>
</evidence>
<evidence type="ECO:0000256" key="10">
    <source>
        <dbReference type="RuleBase" id="RU361207"/>
    </source>
</evidence>
<dbReference type="NCBIfam" id="NF011080">
    <property type="entry name" value="PRK14508.1-3"/>
    <property type="match status" value="1"/>
</dbReference>
<dbReference type="SUPFAM" id="SSF51445">
    <property type="entry name" value="(Trans)glycosidases"/>
    <property type="match status" value="1"/>
</dbReference>